<dbReference type="RefSeq" id="WP_316266322.1">
    <property type="nucleotide sequence ID" value="NZ_AP027742.1"/>
</dbReference>
<evidence type="ECO:0000256" key="1">
    <source>
        <dbReference type="ARBA" id="ARBA00001966"/>
    </source>
</evidence>
<organism evidence="7 8">
    <name type="scientific">Claveliimonas bilis</name>
    <dbReference type="NCBI Taxonomy" id="3028070"/>
    <lineage>
        <taxon>Bacteria</taxon>
        <taxon>Bacillati</taxon>
        <taxon>Bacillota</taxon>
        <taxon>Clostridia</taxon>
        <taxon>Lachnospirales</taxon>
        <taxon>Lachnospiraceae</taxon>
        <taxon>Claveliimonas</taxon>
    </lineage>
</organism>
<evidence type="ECO:0000259" key="6">
    <source>
        <dbReference type="PROSITE" id="PS51918"/>
    </source>
</evidence>
<feature type="domain" description="Radical SAM core" evidence="6">
    <location>
        <begin position="11"/>
        <end position="240"/>
    </location>
</feature>
<dbReference type="EMBL" id="AP027742">
    <property type="protein sequence ID" value="BDZ76751.1"/>
    <property type="molecule type" value="Genomic_DNA"/>
</dbReference>
<dbReference type="InterPro" id="IPR058240">
    <property type="entry name" value="rSAM_sf"/>
</dbReference>
<reference evidence="8" key="1">
    <citation type="journal article" date="2023" name="Int. J. Syst. Evol. Microbiol.">
        <title>Claveliimonas bilis gen. nov., sp. nov., deoxycholic acid-producing bacteria isolated from human faeces, and reclassification of Sellimonas monacensis Zenner et al. 2021 as Claveliimonas monacensis comb. nov.</title>
        <authorList>
            <person name="Hisatomi A."/>
            <person name="Kastawa N.W.E.P.G."/>
            <person name="Song I."/>
            <person name="Ohkuma M."/>
            <person name="Fukiya S."/>
            <person name="Sakamoto M."/>
        </authorList>
    </citation>
    <scope>NUCLEOTIDE SEQUENCE [LARGE SCALE GENOMIC DNA]</scope>
    <source>
        <strain evidence="8">12BBH14</strain>
    </source>
</reference>
<keyword evidence="4" id="KW-0408">Iron</keyword>
<dbReference type="PANTHER" id="PTHR43409">
    <property type="entry name" value="ANAEROBIC MAGNESIUM-PROTOPORPHYRIN IX MONOMETHYL ESTER CYCLASE-RELATED"/>
    <property type="match status" value="1"/>
</dbReference>
<evidence type="ECO:0000313" key="7">
    <source>
        <dbReference type="EMBL" id="BDZ76751.1"/>
    </source>
</evidence>
<keyword evidence="8" id="KW-1185">Reference proteome</keyword>
<dbReference type="SFLD" id="SFLDG01082">
    <property type="entry name" value="B12-binding_domain_containing"/>
    <property type="match status" value="1"/>
</dbReference>
<dbReference type="SFLD" id="SFLDG01095">
    <property type="entry name" value="Uncharacterised_Radical_SAM_Su"/>
    <property type="match status" value="1"/>
</dbReference>
<dbReference type="Gene3D" id="3.80.30.20">
    <property type="entry name" value="tm_1862 like domain"/>
    <property type="match status" value="1"/>
</dbReference>
<keyword evidence="2" id="KW-0949">S-adenosyl-L-methionine</keyword>
<accession>A0ABN6Z0T0</accession>
<protein>
    <submittedName>
        <fullName evidence="7">Radical SAM protein</fullName>
    </submittedName>
</protein>
<comment type="cofactor">
    <cofactor evidence="1">
        <name>[4Fe-4S] cluster</name>
        <dbReference type="ChEBI" id="CHEBI:49883"/>
    </cofactor>
</comment>
<keyword evidence="3" id="KW-0479">Metal-binding</keyword>
<dbReference type="InterPro" id="IPR023404">
    <property type="entry name" value="rSAM_horseshoe"/>
</dbReference>
<proteinExistence type="predicted"/>
<evidence type="ECO:0000256" key="3">
    <source>
        <dbReference type="ARBA" id="ARBA00022723"/>
    </source>
</evidence>
<evidence type="ECO:0000313" key="8">
    <source>
        <dbReference type="Proteomes" id="UP001305815"/>
    </source>
</evidence>
<name>A0ABN6Z0T0_9FIRM</name>
<dbReference type="InterPro" id="IPR051198">
    <property type="entry name" value="BchE-like"/>
</dbReference>
<evidence type="ECO:0000256" key="5">
    <source>
        <dbReference type="ARBA" id="ARBA00023014"/>
    </source>
</evidence>
<dbReference type="PROSITE" id="PS51918">
    <property type="entry name" value="RADICAL_SAM"/>
    <property type="match status" value="1"/>
</dbReference>
<dbReference type="InterPro" id="IPR007197">
    <property type="entry name" value="rSAM"/>
</dbReference>
<evidence type="ECO:0000256" key="4">
    <source>
        <dbReference type="ARBA" id="ARBA00023004"/>
    </source>
</evidence>
<gene>
    <name evidence="7" type="ORF">Lac1_09340</name>
</gene>
<keyword evidence="5" id="KW-0411">Iron-sulfur</keyword>
<dbReference type="SUPFAM" id="SSF102114">
    <property type="entry name" value="Radical SAM enzymes"/>
    <property type="match status" value="1"/>
</dbReference>
<sequence>MEYEGQICRSPMERGSFMLPVMVGCSYNRCFFCNLFRHLNYRVLPLEQIEAELKRVKEAGGNPSRVFLGDGNAFCLDTSRLLEILNMIHAYFPGCSSVNMDATVSSILAKSAGELKSLWEHGVRHLYIGIETGLNDVLLFMRKEHNLEQAYAAVYKLKEAGLIFDAHIMTGIAGKGRGLENAEALAEFFDRTQPTHIVNFSLFLDRTVPLWRKIEEGLFSPASELENLKEERHFLKLFHPSSSPGSREILYDGFHDLISVRVRGALPDDREKMLKKLSDEISRQQEKQTRRT</sequence>
<dbReference type="Pfam" id="PF04055">
    <property type="entry name" value="Radical_SAM"/>
    <property type="match status" value="1"/>
</dbReference>
<dbReference type="PANTHER" id="PTHR43409:SF4">
    <property type="entry name" value="RADICAL SAM SUPERFAMILY PROTEIN"/>
    <property type="match status" value="1"/>
</dbReference>
<dbReference type="Proteomes" id="UP001305815">
    <property type="component" value="Chromosome"/>
</dbReference>
<evidence type="ECO:0000256" key="2">
    <source>
        <dbReference type="ARBA" id="ARBA00022691"/>
    </source>
</evidence>
<dbReference type="SMART" id="SM00729">
    <property type="entry name" value="Elp3"/>
    <property type="match status" value="1"/>
</dbReference>
<dbReference type="SFLD" id="SFLDS00029">
    <property type="entry name" value="Radical_SAM"/>
    <property type="match status" value="1"/>
</dbReference>
<dbReference type="InterPro" id="IPR006638">
    <property type="entry name" value="Elp3/MiaA/NifB-like_rSAM"/>
</dbReference>